<evidence type="ECO:0000259" key="3">
    <source>
        <dbReference type="Pfam" id="PF02525"/>
    </source>
</evidence>
<keyword evidence="2 4" id="KW-0560">Oxidoreductase</keyword>
<dbReference type="PANTHER" id="PTHR10204">
    <property type="entry name" value="NAD P H OXIDOREDUCTASE-RELATED"/>
    <property type="match status" value="1"/>
</dbReference>
<proteinExistence type="inferred from homology"/>
<evidence type="ECO:0000256" key="1">
    <source>
        <dbReference type="ARBA" id="ARBA00006252"/>
    </source>
</evidence>
<dbReference type="InterPro" id="IPR029039">
    <property type="entry name" value="Flavoprotein-like_sf"/>
</dbReference>
<dbReference type="GO" id="GO:0005829">
    <property type="term" value="C:cytosol"/>
    <property type="evidence" value="ECO:0007669"/>
    <property type="project" value="TreeGrafter"/>
</dbReference>
<dbReference type="Proteomes" id="UP000319976">
    <property type="component" value="Chromosome"/>
</dbReference>
<keyword evidence="5" id="KW-1185">Reference proteome</keyword>
<dbReference type="Gene3D" id="3.40.50.360">
    <property type="match status" value="1"/>
</dbReference>
<dbReference type="PANTHER" id="PTHR10204:SF34">
    <property type="entry name" value="NAD(P)H DEHYDROGENASE [QUINONE] 1 ISOFORM 1"/>
    <property type="match status" value="1"/>
</dbReference>
<protein>
    <submittedName>
        <fullName evidence="4">General stress protein 14</fullName>
        <ecNumber evidence="4">1.6.99.-</ecNumber>
    </submittedName>
</protein>
<dbReference type="SUPFAM" id="SSF52218">
    <property type="entry name" value="Flavoproteins"/>
    <property type="match status" value="1"/>
</dbReference>
<sequence>MILGHPRTDSFCGALAHAYAEGVVNAGKQVERLQLSELSFDPILKTESARDQLQEDDILRSRELIEWCDHIVFVYPTWWGTMPALMKGWIDRVFVSGWAFNVKEGALLWEKLLKGRSARLITTMDAPPLVHRLMFGSPGLTALSKAILGFCGISPVKQTTFGPIGKSTKPQRERWLNEVRTHGERDA</sequence>
<dbReference type="EC" id="1.6.99.-" evidence="4"/>
<dbReference type="GO" id="GO:0003955">
    <property type="term" value="F:NAD(P)H dehydrogenase (quinone) activity"/>
    <property type="evidence" value="ECO:0007669"/>
    <property type="project" value="TreeGrafter"/>
</dbReference>
<dbReference type="Pfam" id="PF02525">
    <property type="entry name" value="Flavodoxin_2"/>
    <property type="match status" value="1"/>
</dbReference>
<reference evidence="4 5" key="1">
    <citation type="submission" date="2019-02" db="EMBL/GenBank/DDBJ databases">
        <title>Deep-cultivation of Planctomycetes and their phenomic and genomic characterization uncovers novel biology.</title>
        <authorList>
            <person name="Wiegand S."/>
            <person name="Jogler M."/>
            <person name="Boedeker C."/>
            <person name="Pinto D."/>
            <person name="Vollmers J."/>
            <person name="Rivas-Marin E."/>
            <person name="Kohn T."/>
            <person name="Peeters S.H."/>
            <person name="Heuer A."/>
            <person name="Rast P."/>
            <person name="Oberbeckmann S."/>
            <person name="Bunk B."/>
            <person name="Jeske O."/>
            <person name="Meyerdierks A."/>
            <person name="Storesund J.E."/>
            <person name="Kallscheuer N."/>
            <person name="Luecker S."/>
            <person name="Lage O.M."/>
            <person name="Pohl T."/>
            <person name="Merkel B.J."/>
            <person name="Hornburger P."/>
            <person name="Mueller R.-W."/>
            <person name="Bruemmer F."/>
            <person name="Labrenz M."/>
            <person name="Spormann A.M."/>
            <person name="Op den Camp H."/>
            <person name="Overmann J."/>
            <person name="Amann R."/>
            <person name="Jetten M.S.M."/>
            <person name="Mascher T."/>
            <person name="Medema M.H."/>
            <person name="Devos D.P."/>
            <person name="Kaster A.-K."/>
            <person name="Ovreas L."/>
            <person name="Rohde M."/>
            <person name="Galperin M.Y."/>
            <person name="Jogler C."/>
        </authorList>
    </citation>
    <scope>NUCLEOTIDE SEQUENCE [LARGE SCALE GENOMIC DNA]</scope>
    <source>
        <strain evidence="4 5">V22</strain>
    </source>
</reference>
<dbReference type="InterPro" id="IPR003680">
    <property type="entry name" value="Flavodoxin_fold"/>
</dbReference>
<feature type="domain" description="Flavodoxin-like fold" evidence="3">
    <location>
        <begin position="2"/>
        <end position="179"/>
    </location>
</feature>
<dbReference type="InterPro" id="IPR051545">
    <property type="entry name" value="NAD(P)H_dehydrogenase_qn"/>
</dbReference>
<evidence type="ECO:0000313" key="5">
    <source>
        <dbReference type="Proteomes" id="UP000319976"/>
    </source>
</evidence>
<dbReference type="KEGG" id="chya:V22_15930"/>
<dbReference type="AlphaFoldDB" id="A0A517T7L8"/>
<accession>A0A517T7L8</accession>
<comment type="similarity">
    <text evidence="1">Belongs to the NAD(P)H dehydrogenase (quinone) family.</text>
</comment>
<evidence type="ECO:0000313" key="4">
    <source>
        <dbReference type="EMBL" id="QDT64359.1"/>
    </source>
</evidence>
<dbReference type="EMBL" id="CP036316">
    <property type="protein sequence ID" value="QDT64359.1"/>
    <property type="molecule type" value="Genomic_DNA"/>
</dbReference>
<name>A0A517T7L8_9PLAN</name>
<gene>
    <name evidence="4" type="primary">ywrO</name>
    <name evidence="4" type="ORF">V22_15930</name>
</gene>
<organism evidence="4 5">
    <name type="scientific">Calycomorphotria hydatis</name>
    <dbReference type="NCBI Taxonomy" id="2528027"/>
    <lineage>
        <taxon>Bacteria</taxon>
        <taxon>Pseudomonadati</taxon>
        <taxon>Planctomycetota</taxon>
        <taxon>Planctomycetia</taxon>
        <taxon>Planctomycetales</taxon>
        <taxon>Planctomycetaceae</taxon>
        <taxon>Calycomorphotria</taxon>
    </lineage>
</organism>
<evidence type="ECO:0000256" key="2">
    <source>
        <dbReference type="ARBA" id="ARBA00023002"/>
    </source>
</evidence>